<evidence type="ECO:0000256" key="3">
    <source>
        <dbReference type="ARBA" id="ARBA00023125"/>
    </source>
</evidence>
<keyword evidence="3" id="KW-0238">DNA-binding</keyword>
<evidence type="ECO:0000259" key="5">
    <source>
        <dbReference type="PROSITE" id="PS50931"/>
    </source>
</evidence>
<proteinExistence type="inferred from homology"/>
<dbReference type="PANTHER" id="PTHR30537">
    <property type="entry name" value="HTH-TYPE TRANSCRIPTIONAL REGULATOR"/>
    <property type="match status" value="1"/>
</dbReference>
<dbReference type="Pfam" id="PF03466">
    <property type="entry name" value="LysR_substrate"/>
    <property type="match status" value="1"/>
</dbReference>
<dbReference type="PROSITE" id="PS50931">
    <property type="entry name" value="HTH_LYSR"/>
    <property type="match status" value="1"/>
</dbReference>
<dbReference type="PANTHER" id="PTHR30537:SF5">
    <property type="entry name" value="HTH-TYPE TRANSCRIPTIONAL ACTIVATOR TTDR-RELATED"/>
    <property type="match status" value="1"/>
</dbReference>
<dbReference type="InterPro" id="IPR000847">
    <property type="entry name" value="LysR_HTH_N"/>
</dbReference>
<evidence type="ECO:0000313" key="6">
    <source>
        <dbReference type="EMBL" id="MEL0628785.1"/>
    </source>
</evidence>
<dbReference type="Gene3D" id="3.40.190.290">
    <property type="match status" value="1"/>
</dbReference>
<dbReference type="SUPFAM" id="SSF46785">
    <property type="entry name" value="Winged helix' DNA-binding domain"/>
    <property type="match status" value="1"/>
</dbReference>
<evidence type="ECO:0000256" key="1">
    <source>
        <dbReference type="ARBA" id="ARBA00009437"/>
    </source>
</evidence>
<accession>A0ABU9GNC6</accession>
<evidence type="ECO:0000256" key="4">
    <source>
        <dbReference type="ARBA" id="ARBA00023163"/>
    </source>
</evidence>
<evidence type="ECO:0000256" key="2">
    <source>
        <dbReference type="ARBA" id="ARBA00023015"/>
    </source>
</evidence>
<dbReference type="Proteomes" id="UP001369082">
    <property type="component" value="Unassembled WGS sequence"/>
</dbReference>
<gene>
    <name evidence="6" type="ORF">V6256_04105</name>
</gene>
<name>A0ABU9GNC6_9GAMM</name>
<comment type="similarity">
    <text evidence="1">Belongs to the LysR transcriptional regulatory family.</text>
</comment>
<dbReference type="EMBL" id="JBAKAZ010000009">
    <property type="protein sequence ID" value="MEL0628785.1"/>
    <property type="molecule type" value="Genomic_DNA"/>
</dbReference>
<dbReference type="RefSeq" id="WP_341596793.1">
    <property type="nucleotide sequence ID" value="NZ_JBAKAZ010000009.1"/>
</dbReference>
<organism evidence="6 7">
    <name type="scientific">Psychromonas aquatilis</name>
    <dbReference type="NCBI Taxonomy" id="2005072"/>
    <lineage>
        <taxon>Bacteria</taxon>
        <taxon>Pseudomonadati</taxon>
        <taxon>Pseudomonadota</taxon>
        <taxon>Gammaproteobacteria</taxon>
        <taxon>Alteromonadales</taxon>
        <taxon>Psychromonadaceae</taxon>
        <taxon>Psychromonas</taxon>
    </lineage>
</organism>
<dbReference type="CDD" id="cd08422">
    <property type="entry name" value="PBP2_CrgA_like"/>
    <property type="match status" value="1"/>
</dbReference>
<dbReference type="InterPro" id="IPR005119">
    <property type="entry name" value="LysR_subst-bd"/>
</dbReference>
<dbReference type="InterPro" id="IPR058163">
    <property type="entry name" value="LysR-type_TF_proteobact-type"/>
</dbReference>
<dbReference type="Gene3D" id="1.10.10.10">
    <property type="entry name" value="Winged helix-like DNA-binding domain superfamily/Winged helix DNA-binding domain"/>
    <property type="match status" value="1"/>
</dbReference>
<dbReference type="Pfam" id="PF00126">
    <property type="entry name" value="HTH_1"/>
    <property type="match status" value="1"/>
</dbReference>
<reference evidence="6 7" key="1">
    <citation type="submission" date="2024-02" db="EMBL/GenBank/DDBJ databases">
        <title>Bacteria isolated from the canopy kelp, Nereocystis luetkeana.</title>
        <authorList>
            <person name="Pfister C.A."/>
            <person name="Younker I.T."/>
            <person name="Light S.H."/>
        </authorList>
    </citation>
    <scope>NUCLEOTIDE SEQUENCE [LARGE SCALE GENOMIC DNA]</scope>
    <source>
        <strain evidence="6 7">TI.1.05</strain>
    </source>
</reference>
<dbReference type="InterPro" id="IPR036388">
    <property type="entry name" value="WH-like_DNA-bd_sf"/>
</dbReference>
<comment type="caution">
    <text evidence="6">The sequence shown here is derived from an EMBL/GenBank/DDBJ whole genome shotgun (WGS) entry which is preliminary data.</text>
</comment>
<keyword evidence="4" id="KW-0804">Transcription</keyword>
<feature type="domain" description="HTH lysR-type" evidence="5">
    <location>
        <begin position="1"/>
        <end position="59"/>
    </location>
</feature>
<dbReference type="SUPFAM" id="SSF53850">
    <property type="entry name" value="Periplasmic binding protein-like II"/>
    <property type="match status" value="1"/>
</dbReference>
<evidence type="ECO:0000313" key="7">
    <source>
        <dbReference type="Proteomes" id="UP001369082"/>
    </source>
</evidence>
<keyword evidence="7" id="KW-1185">Reference proteome</keyword>
<sequence length="316" mass="35505">MDQLRALKYFISVVETGSFTKAAEKFSVPASSLSRRIADLEKGLGATLLKRTTRVVTLTEIGERYYQQVSSIVQSLEITDESVRTYQSTPMGVLNISSTVGFGEQILLPLLDEFSERYPQITLNVTLSDELTTLAYDQVDIAIRGGYAPDEHVVAIKLMDNRFIAVASPDYLEQQGMPTNALSLRHYQGLYFKTPTGPLPWLCEIQGQWQDISAPAHLITNNTDWLIQKALQGKGILMLPRWALVDKLEAGELVELTLEPAITVTQNPNLGLFLLYQKQRYRVPKLKAAIDFLVARIKTIEESQDKNLANTIYHIE</sequence>
<dbReference type="InterPro" id="IPR036390">
    <property type="entry name" value="WH_DNA-bd_sf"/>
</dbReference>
<keyword evidence="2" id="KW-0805">Transcription regulation</keyword>
<protein>
    <submittedName>
        <fullName evidence="6">LysR substrate-binding domain-containing protein</fullName>
    </submittedName>
</protein>